<name>A0ABS9HM79_9CORY</name>
<accession>A0ABS9HM79</accession>
<feature type="compositionally biased region" description="Basic and acidic residues" evidence="1">
    <location>
        <begin position="119"/>
        <end position="137"/>
    </location>
</feature>
<evidence type="ECO:0008006" key="4">
    <source>
        <dbReference type="Google" id="ProtNLM"/>
    </source>
</evidence>
<dbReference type="EMBL" id="JAKJKU010000004">
    <property type="protein sequence ID" value="MCF6774451.1"/>
    <property type="molecule type" value="Genomic_DNA"/>
</dbReference>
<organism evidence="2 3">
    <name type="scientific">Corynebacterium parakroppenstedtii</name>
    <dbReference type="NCBI Taxonomy" id="2828363"/>
    <lineage>
        <taxon>Bacteria</taxon>
        <taxon>Bacillati</taxon>
        <taxon>Actinomycetota</taxon>
        <taxon>Actinomycetes</taxon>
        <taxon>Mycobacteriales</taxon>
        <taxon>Corynebacteriaceae</taxon>
        <taxon>Corynebacterium</taxon>
    </lineage>
</organism>
<sequence>MGEIYKNHVGGIVVGDHYCNRSDIKRNIGRPRIVGISLSVVSIAAAALLAGCSQSDGSGFGDMEPAAANSEDIEANSEDIEANSEDIDRFGSSEPATSHTNPAEELFSERKAIGSTRPVPEENRSGKGEHKDRPLWERPEVLAKYPVKAKKNPDGSYDYSDPRFENADLCEDAPPGYWEGLGYRSVGSDYIKFRKLKNCGLVIMDRGQERLIAAGTDSLPKNNLAGRIFREYSPYKYDQINEMFGVKACVSYLETPLGRVGVTDLAEFDPRDFKELCDDARSELERLL</sequence>
<gene>
    <name evidence="2" type="ORF">L3H44_08545</name>
</gene>
<comment type="caution">
    <text evidence="2">The sequence shown here is derived from an EMBL/GenBank/DDBJ whole genome shotgun (WGS) entry which is preliminary data.</text>
</comment>
<proteinExistence type="predicted"/>
<dbReference type="Proteomes" id="UP001200604">
    <property type="component" value="Unassembled WGS sequence"/>
</dbReference>
<dbReference type="RefSeq" id="WP_236881224.1">
    <property type="nucleotide sequence ID" value="NZ_JAKJKR010000004.1"/>
</dbReference>
<feature type="region of interest" description="Disordered" evidence="1">
    <location>
        <begin position="88"/>
        <end position="137"/>
    </location>
</feature>
<evidence type="ECO:0000256" key="1">
    <source>
        <dbReference type="SAM" id="MobiDB-lite"/>
    </source>
</evidence>
<evidence type="ECO:0000313" key="3">
    <source>
        <dbReference type="Proteomes" id="UP001200604"/>
    </source>
</evidence>
<protein>
    <recommendedName>
        <fullName evidence="4">DUF3558 domain-containing protein</fullName>
    </recommendedName>
</protein>
<reference evidence="2 3" key="1">
    <citation type="submission" date="2022-01" db="EMBL/GenBank/DDBJ databases">
        <title>Identification and Characterization of Corynebacterium sp.</title>
        <authorList>
            <person name="Luo Q."/>
            <person name="Qu P."/>
            <person name="Chen Q."/>
        </authorList>
    </citation>
    <scope>NUCLEOTIDE SEQUENCE [LARGE SCALE GENOMIC DNA]</scope>
    <source>
        <strain evidence="2 3">MC-12</strain>
    </source>
</reference>
<keyword evidence="3" id="KW-1185">Reference proteome</keyword>
<evidence type="ECO:0000313" key="2">
    <source>
        <dbReference type="EMBL" id="MCF6774451.1"/>
    </source>
</evidence>